<dbReference type="GO" id="GO:0042910">
    <property type="term" value="F:xenobiotic transmembrane transporter activity"/>
    <property type="evidence" value="ECO:0007669"/>
    <property type="project" value="InterPro"/>
</dbReference>
<feature type="transmembrane region" description="Helical" evidence="13">
    <location>
        <begin position="416"/>
        <end position="434"/>
    </location>
</feature>
<evidence type="ECO:0000256" key="13">
    <source>
        <dbReference type="SAM" id="Phobius"/>
    </source>
</evidence>
<dbReference type="AlphaFoldDB" id="A0A7G9B544"/>
<organism evidence="14 15">
    <name type="scientific">Oscillibacter hominis</name>
    <dbReference type="NCBI Taxonomy" id="2763056"/>
    <lineage>
        <taxon>Bacteria</taxon>
        <taxon>Bacillati</taxon>
        <taxon>Bacillota</taxon>
        <taxon>Clostridia</taxon>
        <taxon>Eubacteriales</taxon>
        <taxon>Oscillospiraceae</taxon>
        <taxon>Oscillibacter</taxon>
    </lineage>
</organism>
<evidence type="ECO:0000256" key="5">
    <source>
        <dbReference type="ARBA" id="ARBA00022448"/>
    </source>
</evidence>
<feature type="transmembrane region" description="Helical" evidence="13">
    <location>
        <begin position="197"/>
        <end position="218"/>
    </location>
</feature>
<evidence type="ECO:0000256" key="11">
    <source>
        <dbReference type="ARBA" id="ARBA00023136"/>
    </source>
</evidence>
<feature type="transmembrane region" description="Helical" evidence="13">
    <location>
        <begin position="96"/>
        <end position="118"/>
    </location>
</feature>
<dbReference type="NCBIfam" id="TIGR00797">
    <property type="entry name" value="matE"/>
    <property type="match status" value="1"/>
</dbReference>
<name>A0A7G9B544_9FIRM</name>
<comment type="subcellular location">
    <subcellularLocation>
        <location evidence="2">Cell membrane</location>
        <topology evidence="2">Multi-pass membrane protein</topology>
    </subcellularLocation>
</comment>
<evidence type="ECO:0000256" key="6">
    <source>
        <dbReference type="ARBA" id="ARBA00022449"/>
    </source>
</evidence>
<evidence type="ECO:0000313" key="15">
    <source>
        <dbReference type="Proteomes" id="UP000515960"/>
    </source>
</evidence>
<evidence type="ECO:0000256" key="10">
    <source>
        <dbReference type="ARBA" id="ARBA00023065"/>
    </source>
</evidence>
<feature type="transmembrane region" description="Helical" evidence="13">
    <location>
        <begin position="168"/>
        <end position="191"/>
    </location>
</feature>
<dbReference type="GO" id="GO:0005886">
    <property type="term" value="C:plasma membrane"/>
    <property type="evidence" value="ECO:0007669"/>
    <property type="project" value="UniProtKB-SubCell"/>
</dbReference>
<dbReference type="PANTHER" id="PTHR43298">
    <property type="entry name" value="MULTIDRUG RESISTANCE PROTEIN NORM-RELATED"/>
    <property type="match status" value="1"/>
</dbReference>
<dbReference type="EMBL" id="CP060490">
    <property type="protein sequence ID" value="QNL44675.1"/>
    <property type="molecule type" value="Genomic_DNA"/>
</dbReference>
<dbReference type="GO" id="GO:0015297">
    <property type="term" value="F:antiporter activity"/>
    <property type="evidence" value="ECO:0007669"/>
    <property type="project" value="UniProtKB-KW"/>
</dbReference>
<dbReference type="InterPro" id="IPR050222">
    <property type="entry name" value="MATE_MdtK"/>
</dbReference>
<keyword evidence="8 13" id="KW-0812">Transmembrane</keyword>
<dbReference type="CDD" id="cd13138">
    <property type="entry name" value="MATE_yoeA_like"/>
    <property type="match status" value="1"/>
</dbReference>
<evidence type="ECO:0000256" key="3">
    <source>
        <dbReference type="ARBA" id="ARBA00010199"/>
    </source>
</evidence>
<evidence type="ECO:0000313" key="14">
    <source>
        <dbReference type="EMBL" id="QNL44675.1"/>
    </source>
</evidence>
<feature type="transmembrane region" description="Helical" evidence="13">
    <location>
        <begin position="360"/>
        <end position="381"/>
    </location>
</feature>
<accession>A0A7G9B544</accession>
<dbReference type="InterPro" id="IPR002528">
    <property type="entry name" value="MATE_fam"/>
</dbReference>
<feature type="transmembrane region" description="Helical" evidence="13">
    <location>
        <begin position="51"/>
        <end position="84"/>
    </location>
</feature>
<sequence>MQESDIRNTGQHRAIARTLIQFSLPLILSGILQQLYNWADAFIVGNVEGELALAAIGATGTVVNFYLMTITGFTLGLSILFAQAFGSAQTEFIPKVLSTFSLLLGSIFLVLAAVGIGTSSALLRLMHTTQDTLALADSYLRIVLSGIPFLAVYNVYSAALRGVGNSRAPFLAIVFSSVVNVALDILFVFLLRWGVGGAAAATVLSQAAMTAFLVVYSIKKQPLLRFRFSRKALDRKALAQGVRLGIPPMIQSSVSAFGSLLLQNFMNGFGTQTVAAITTAYRVDTIILLPIINLGSGISTIVAQSYGAGERQRTRSILSVGTVLMAIVSLGMTALVIPTGGYLIAMFGVGREATEIGRDFFLHIACFYVAFGLATAVRGFLEGLGDVLYSSVAGIVSLAVRIAASYGLAVYFGSRIIAYAEAFSWGVLLILYVTRMVWIRRHPDALGGERDGR</sequence>
<feature type="transmembrane region" description="Helical" evidence="13">
    <location>
        <begin position="20"/>
        <end position="39"/>
    </location>
</feature>
<evidence type="ECO:0000256" key="9">
    <source>
        <dbReference type="ARBA" id="ARBA00022989"/>
    </source>
</evidence>
<dbReference type="PIRSF" id="PIRSF006603">
    <property type="entry name" value="DinF"/>
    <property type="match status" value="1"/>
</dbReference>
<dbReference type="RefSeq" id="WP_187333261.1">
    <property type="nucleotide sequence ID" value="NZ_CP060490.1"/>
</dbReference>
<keyword evidence="15" id="KW-1185">Reference proteome</keyword>
<keyword evidence="5" id="KW-0813">Transport</keyword>
<comment type="function">
    <text evidence="1">Multidrug efflux pump.</text>
</comment>
<gene>
    <name evidence="14" type="ORF">H8790_01060</name>
</gene>
<evidence type="ECO:0000256" key="7">
    <source>
        <dbReference type="ARBA" id="ARBA00022475"/>
    </source>
</evidence>
<keyword evidence="11 13" id="KW-0472">Membrane</keyword>
<protein>
    <recommendedName>
        <fullName evidence="4">Probable multidrug resistance protein NorM</fullName>
    </recommendedName>
    <alternativeName>
        <fullName evidence="12">Multidrug-efflux transporter</fullName>
    </alternativeName>
</protein>
<evidence type="ECO:0000256" key="2">
    <source>
        <dbReference type="ARBA" id="ARBA00004651"/>
    </source>
</evidence>
<dbReference type="Pfam" id="PF01554">
    <property type="entry name" value="MatE"/>
    <property type="match status" value="2"/>
</dbReference>
<evidence type="ECO:0000256" key="12">
    <source>
        <dbReference type="ARBA" id="ARBA00031636"/>
    </source>
</evidence>
<evidence type="ECO:0000256" key="1">
    <source>
        <dbReference type="ARBA" id="ARBA00003408"/>
    </source>
</evidence>
<keyword evidence="10" id="KW-0406">Ion transport</keyword>
<dbReference type="InterPro" id="IPR048279">
    <property type="entry name" value="MdtK-like"/>
</dbReference>
<evidence type="ECO:0000256" key="8">
    <source>
        <dbReference type="ARBA" id="ARBA00022692"/>
    </source>
</evidence>
<dbReference type="GO" id="GO:0006811">
    <property type="term" value="P:monoatomic ion transport"/>
    <property type="evidence" value="ECO:0007669"/>
    <property type="project" value="UniProtKB-KW"/>
</dbReference>
<dbReference type="KEGG" id="ohi:H8790_01060"/>
<feature type="transmembrane region" description="Helical" evidence="13">
    <location>
        <begin position="388"/>
        <end position="410"/>
    </location>
</feature>
<keyword evidence="6" id="KW-0050">Antiport</keyword>
<comment type="similarity">
    <text evidence="3">Belongs to the multi antimicrobial extrusion (MATE) (TC 2.A.66.1) family.</text>
</comment>
<reference evidence="14 15" key="1">
    <citation type="submission" date="2020-08" db="EMBL/GenBank/DDBJ databases">
        <authorList>
            <person name="Liu C."/>
            <person name="Sun Q."/>
        </authorList>
    </citation>
    <scope>NUCLEOTIDE SEQUENCE [LARGE SCALE GENOMIC DNA]</scope>
    <source>
        <strain evidence="14 15">NSJ-62</strain>
    </source>
</reference>
<keyword evidence="9 13" id="KW-1133">Transmembrane helix</keyword>
<feature type="transmembrane region" description="Helical" evidence="13">
    <location>
        <begin position="138"/>
        <end position="156"/>
    </location>
</feature>
<dbReference type="PANTHER" id="PTHR43298:SF2">
    <property type="entry name" value="FMN_FAD EXPORTER YEEO-RELATED"/>
    <property type="match status" value="1"/>
</dbReference>
<evidence type="ECO:0000256" key="4">
    <source>
        <dbReference type="ARBA" id="ARBA00020268"/>
    </source>
</evidence>
<feature type="transmembrane region" description="Helical" evidence="13">
    <location>
        <begin position="323"/>
        <end position="348"/>
    </location>
</feature>
<keyword evidence="7" id="KW-1003">Cell membrane</keyword>
<dbReference type="Proteomes" id="UP000515960">
    <property type="component" value="Chromosome"/>
</dbReference>
<proteinExistence type="inferred from homology"/>